<gene>
    <name evidence="15" type="ORF">mMyoMyo1_020827</name>
</gene>
<protein>
    <submittedName>
        <fullName evidence="15">ZFP57 zinc finger protein</fullName>
    </submittedName>
</protein>
<organism evidence="15 16">
    <name type="scientific">Myotis myotis</name>
    <name type="common">Greater mouse-eared bat</name>
    <name type="synonym">Vespertilio myotis</name>
    <dbReference type="NCBI Taxonomy" id="51298"/>
    <lineage>
        <taxon>Eukaryota</taxon>
        <taxon>Metazoa</taxon>
        <taxon>Chordata</taxon>
        <taxon>Craniata</taxon>
        <taxon>Vertebrata</taxon>
        <taxon>Euteleostomi</taxon>
        <taxon>Mammalia</taxon>
        <taxon>Eutheria</taxon>
        <taxon>Laurasiatheria</taxon>
        <taxon>Chiroptera</taxon>
        <taxon>Yangochiroptera</taxon>
        <taxon>Vespertilionidae</taxon>
        <taxon>Myotis</taxon>
    </lineage>
</organism>
<evidence type="ECO:0000256" key="4">
    <source>
        <dbReference type="ARBA" id="ARBA00022737"/>
    </source>
</evidence>
<dbReference type="FunFam" id="3.30.160.60:FF:000965">
    <property type="entry name" value="Neurotrophin receptor-interacting factor homolog"/>
    <property type="match status" value="1"/>
</dbReference>
<feature type="region of interest" description="Disordered" evidence="12">
    <location>
        <begin position="420"/>
        <end position="462"/>
    </location>
</feature>
<dbReference type="Pfam" id="PF00096">
    <property type="entry name" value="zf-C2H2"/>
    <property type="match status" value="3"/>
</dbReference>
<dbReference type="InterPro" id="IPR001909">
    <property type="entry name" value="KRAB"/>
</dbReference>
<feature type="domain" description="C2H2-type" evidence="13">
    <location>
        <begin position="169"/>
        <end position="196"/>
    </location>
</feature>
<feature type="domain" description="KRAB" evidence="14">
    <location>
        <begin position="43"/>
        <end position="115"/>
    </location>
</feature>
<evidence type="ECO:0000256" key="6">
    <source>
        <dbReference type="ARBA" id="ARBA00022833"/>
    </source>
</evidence>
<keyword evidence="5 11" id="KW-0863">Zinc-finger</keyword>
<feature type="compositionally biased region" description="Low complexity" evidence="12">
    <location>
        <begin position="284"/>
        <end position="323"/>
    </location>
</feature>
<reference evidence="15 16" key="1">
    <citation type="journal article" date="2020" name="Nature">
        <title>Six reference-quality genomes reveal evolution of bat adaptations.</title>
        <authorList>
            <person name="Jebb D."/>
            <person name="Huang Z."/>
            <person name="Pippel M."/>
            <person name="Hughes G.M."/>
            <person name="Lavrichenko K."/>
            <person name="Devanna P."/>
            <person name="Winkler S."/>
            <person name="Jermiin L.S."/>
            <person name="Skirmuntt E.C."/>
            <person name="Katzourakis A."/>
            <person name="Burkitt-Gray L."/>
            <person name="Ray D.A."/>
            <person name="Sullivan K.A.M."/>
            <person name="Roscito J.G."/>
            <person name="Kirilenko B.M."/>
            <person name="Davalos L.M."/>
            <person name="Corthals A.P."/>
            <person name="Power M.L."/>
            <person name="Jones G."/>
            <person name="Ransome R.D."/>
            <person name="Dechmann D.K.N."/>
            <person name="Locatelli A.G."/>
            <person name="Puechmaille S.J."/>
            <person name="Fedrigo O."/>
            <person name="Jarvis E.D."/>
            <person name="Hiller M."/>
            <person name="Vernes S.C."/>
            <person name="Myers E.W."/>
            <person name="Teeling E.C."/>
        </authorList>
    </citation>
    <scope>NUCLEOTIDE SEQUENCE [LARGE SCALE GENOMIC DNA]</scope>
    <source>
        <strain evidence="15">MMyoMyo1</strain>
        <tissue evidence="15">Flight muscle</tissue>
    </source>
</reference>
<feature type="compositionally biased region" description="Low complexity" evidence="12">
    <location>
        <begin position="424"/>
        <end position="433"/>
    </location>
</feature>
<dbReference type="PROSITE" id="PS50157">
    <property type="entry name" value="ZINC_FINGER_C2H2_2"/>
    <property type="match status" value="6"/>
</dbReference>
<keyword evidence="16" id="KW-1185">Reference proteome</keyword>
<dbReference type="AlphaFoldDB" id="A0A7J7RLL5"/>
<dbReference type="FunFam" id="3.30.160.60:FF:001009">
    <property type="entry name" value="Zinc finger protein 26"/>
    <property type="match status" value="1"/>
</dbReference>
<comment type="function">
    <text evidence="1">May be involved in transcriptional regulation.</text>
</comment>
<feature type="compositionally biased region" description="Low complexity" evidence="12">
    <location>
        <begin position="249"/>
        <end position="264"/>
    </location>
</feature>
<dbReference type="InterPro" id="IPR036051">
    <property type="entry name" value="KRAB_dom_sf"/>
</dbReference>
<proteinExistence type="predicted"/>
<dbReference type="SMART" id="SM00349">
    <property type="entry name" value="KRAB"/>
    <property type="match status" value="1"/>
</dbReference>
<dbReference type="OrthoDB" id="6155966at2759"/>
<dbReference type="PANTHER" id="PTHR24381:SF277">
    <property type="entry name" value="ZINC FINGER PROTEIN 57 HOMOLOG"/>
    <property type="match status" value="1"/>
</dbReference>
<evidence type="ECO:0000256" key="9">
    <source>
        <dbReference type="ARBA" id="ARBA00023163"/>
    </source>
</evidence>
<dbReference type="InterPro" id="IPR013087">
    <property type="entry name" value="Znf_C2H2_type"/>
</dbReference>
<dbReference type="InterPro" id="IPR036236">
    <property type="entry name" value="Znf_C2H2_sf"/>
</dbReference>
<evidence type="ECO:0000256" key="12">
    <source>
        <dbReference type="SAM" id="MobiDB-lite"/>
    </source>
</evidence>
<dbReference type="SMART" id="SM00355">
    <property type="entry name" value="ZnF_C2H2"/>
    <property type="match status" value="7"/>
</dbReference>
<dbReference type="SUPFAM" id="SSF57667">
    <property type="entry name" value="beta-beta-alpha zinc fingers"/>
    <property type="match status" value="3"/>
</dbReference>
<keyword evidence="3" id="KW-0479">Metal-binding</keyword>
<dbReference type="FunFam" id="3.30.160.60:FF:000363">
    <property type="entry name" value="Zinc finger protein 239"/>
    <property type="match status" value="1"/>
</dbReference>
<dbReference type="Gene3D" id="6.10.140.140">
    <property type="match status" value="1"/>
</dbReference>
<comment type="subcellular location">
    <subcellularLocation>
        <location evidence="2">Nucleus</location>
    </subcellularLocation>
</comment>
<dbReference type="PROSITE" id="PS00028">
    <property type="entry name" value="ZINC_FINGER_C2H2_1"/>
    <property type="match status" value="5"/>
</dbReference>
<dbReference type="GO" id="GO:0000977">
    <property type="term" value="F:RNA polymerase II transcription regulatory region sequence-specific DNA binding"/>
    <property type="evidence" value="ECO:0007669"/>
    <property type="project" value="TreeGrafter"/>
</dbReference>
<evidence type="ECO:0000256" key="2">
    <source>
        <dbReference type="ARBA" id="ARBA00004123"/>
    </source>
</evidence>
<accession>A0A7J7RLL5</accession>
<keyword evidence="6" id="KW-0862">Zinc</keyword>
<feature type="region of interest" description="Disordered" evidence="12">
    <location>
        <begin position="244"/>
        <end position="323"/>
    </location>
</feature>
<evidence type="ECO:0000256" key="8">
    <source>
        <dbReference type="ARBA" id="ARBA00023125"/>
    </source>
</evidence>
<evidence type="ECO:0000256" key="3">
    <source>
        <dbReference type="ARBA" id="ARBA00022723"/>
    </source>
</evidence>
<dbReference type="Gene3D" id="3.30.160.60">
    <property type="entry name" value="Classic Zinc Finger"/>
    <property type="match status" value="5"/>
</dbReference>
<feature type="domain" description="C2H2-type" evidence="13">
    <location>
        <begin position="225"/>
        <end position="252"/>
    </location>
</feature>
<name>A0A7J7RLL5_MYOMY</name>
<keyword evidence="4" id="KW-0677">Repeat</keyword>
<feature type="domain" description="C2H2-type" evidence="13">
    <location>
        <begin position="324"/>
        <end position="351"/>
    </location>
</feature>
<dbReference type="GO" id="GO:0005634">
    <property type="term" value="C:nucleus"/>
    <property type="evidence" value="ECO:0007669"/>
    <property type="project" value="UniProtKB-SubCell"/>
</dbReference>
<keyword evidence="7" id="KW-0805">Transcription regulation</keyword>
<dbReference type="PROSITE" id="PS50805">
    <property type="entry name" value="KRAB"/>
    <property type="match status" value="1"/>
</dbReference>
<evidence type="ECO:0000313" key="16">
    <source>
        <dbReference type="Proteomes" id="UP000527355"/>
    </source>
</evidence>
<dbReference type="CDD" id="cd07765">
    <property type="entry name" value="KRAB_A-box"/>
    <property type="match status" value="1"/>
</dbReference>
<keyword evidence="9" id="KW-0804">Transcription</keyword>
<evidence type="ECO:0000256" key="7">
    <source>
        <dbReference type="ARBA" id="ARBA00023015"/>
    </source>
</evidence>
<evidence type="ECO:0000259" key="14">
    <source>
        <dbReference type="PROSITE" id="PS50805"/>
    </source>
</evidence>
<dbReference type="VEuPathDB" id="HostDB:GeneID_118679600"/>
<feature type="region of interest" description="Disordered" evidence="12">
    <location>
        <begin position="1"/>
        <end position="25"/>
    </location>
</feature>
<sequence>MEVQKLFPGTGTGTGPTPKPDQEAPWTAVKRECWWQAWAEKPVTLEDVAVRFTPEEWACLDARQRALYQDVMSETFKTLVSVARTALTNPDLVSELEQEVKRWRAALLPPRGGGRPAGGEEQPLGGPPVLPAPAPAAGPPFPCPVCGRCFSQRSNLRYHQFVHSLKGTHSCGQCGKSFRSPKALSCHRRTHLGERPFRCSLCDKTYCDASGLSRHRRVHLGYRPHSCPCCGKCFRDRSELKRHQRTHLAPGPAAGSPVPAAGVPRATRRAEDPAAAGPRPPAGRTPVLVVRAQAPGATAPAPGPHGPSTRPQAARPKPPGRRGFPCPRCPLTLGAKASLSRHQEAHRAEQSRRCFCCGQAFGSPSALRRHQRARWEQVYRCPVCDLCFGEREALVGHWGSYQGEGLCRAALGQWLGLSPRPPCGREGSGSPRSRAPRRWPGRKGGGTRRKSSRRGGEGLEQE</sequence>
<feature type="compositionally biased region" description="Basic residues" evidence="12">
    <location>
        <begin position="434"/>
        <end position="453"/>
    </location>
</feature>
<evidence type="ECO:0000256" key="1">
    <source>
        <dbReference type="ARBA" id="ARBA00003767"/>
    </source>
</evidence>
<evidence type="ECO:0000259" key="13">
    <source>
        <dbReference type="PROSITE" id="PS50157"/>
    </source>
</evidence>
<keyword evidence="10" id="KW-0539">Nucleus</keyword>
<dbReference type="SUPFAM" id="SSF109640">
    <property type="entry name" value="KRAB domain (Kruppel-associated box)"/>
    <property type="match status" value="1"/>
</dbReference>
<dbReference type="FunFam" id="3.30.160.60:FF:000671">
    <property type="entry name" value="Zinc finger protein 26"/>
    <property type="match status" value="1"/>
</dbReference>
<dbReference type="Pfam" id="PF01352">
    <property type="entry name" value="KRAB"/>
    <property type="match status" value="1"/>
</dbReference>
<evidence type="ECO:0000256" key="5">
    <source>
        <dbReference type="ARBA" id="ARBA00022771"/>
    </source>
</evidence>
<dbReference type="PANTHER" id="PTHR24381">
    <property type="entry name" value="ZINC FINGER PROTEIN"/>
    <property type="match status" value="1"/>
</dbReference>
<evidence type="ECO:0000256" key="11">
    <source>
        <dbReference type="PROSITE-ProRule" id="PRU00042"/>
    </source>
</evidence>
<dbReference type="GO" id="GO:0000981">
    <property type="term" value="F:DNA-binding transcription factor activity, RNA polymerase II-specific"/>
    <property type="evidence" value="ECO:0007669"/>
    <property type="project" value="TreeGrafter"/>
</dbReference>
<feature type="domain" description="C2H2-type" evidence="13">
    <location>
        <begin position="141"/>
        <end position="168"/>
    </location>
</feature>
<dbReference type="GO" id="GO:0008270">
    <property type="term" value="F:zinc ion binding"/>
    <property type="evidence" value="ECO:0007669"/>
    <property type="project" value="UniProtKB-KW"/>
</dbReference>
<comment type="caution">
    <text evidence="15">The sequence shown here is derived from an EMBL/GenBank/DDBJ whole genome shotgun (WGS) entry which is preliminary data.</text>
</comment>
<evidence type="ECO:0000256" key="10">
    <source>
        <dbReference type="ARBA" id="ARBA00023242"/>
    </source>
</evidence>
<dbReference type="Proteomes" id="UP000527355">
    <property type="component" value="Unassembled WGS sequence"/>
</dbReference>
<evidence type="ECO:0000313" key="15">
    <source>
        <dbReference type="EMBL" id="KAF6276834.1"/>
    </source>
</evidence>
<keyword evidence="8" id="KW-0238">DNA-binding</keyword>
<feature type="domain" description="C2H2-type" evidence="13">
    <location>
        <begin position="197"/>
        <end position="224"/>
    </location>
</feature>
<feature type="region of interest" description="Disordered" evidence="12">
    <location>
        <begin position="108"/>
        <end position="133"/>
    </location>
</feature>
<dbReference type="EMBL" id="JABWUV010000026">
    <property type="protein sequence ID" value="KAF6276834.1"/>
    <property type="molecule type" value="Genomic_DNA"/>
</dbReference>
<feature type="domain" description="C2H2-type" evidence="13">
    <location>
        <begin position="352"/>
        <end position="382"/>
    </location>
</feature>